<comment type="subcellular location">
    <subcellularLocation>
        <location evidence="1">Cell membrane</location>
        <topology evidence="1">Multi-pass membrane protein</topology>
    </subcellularLocation>
</comment>
<feature type="transmembrane region" description="Helical" evidence="7">
    <location>
        <begin position="361"/>
        <end position="381"/>
    </location>
</feature>
<name>A8SAE8_9FIRM</name>
<dbReference type="PROSITE" id="PS51257">
    <property type="entry name" value="PROKAR_LIPOPROTEIN"/>
    <property type="match status" value="1"/>
</dbReference>
<dbReference type="PIRSF" id="PIRSF006603">
    <property type="entry name" value="DinF"/>
    <property type="match status" value="1"/>
</dbReference>
<keyword evidence="2" id="KW-0813">Transport</keyword>
<dbReference type="PANTHER" id="PTHR43823">
    <property type="entry name" value="SPORULATION PROTEIN YKVU"/>
    <property type="match status" value="1"/>
</dbReference>
<dbReference type="GO" id="GO:0042910">
    <property type="term" value="F:xenobiotic transmembrane transporter activity"/>
    <property type="evidence" value="ECO:0007669"/>
    <property type="project" value="InterPro"/>
</dbReference>
<keyword evidence="5 7" id="KW-1133">Transmembrane helix</keyword>
<dbReference type="Pfam" id="PF01554">
    <property type="entry name" value="MatE"/>
    <property type="match status" value="2"/>
</dbReference>
<feature type="transmembrane region" description="Helical" evidence="7">
    <location>
        <begin position="312"/>
        <end position="335"/>
    </location>
</feature>
<feature type="transmembrane region" description="Helical" evidence="7">
    <location>
        <begin position="270"/>
        <end position="291"/>
    </location>
</feature>
<feature type="transmembrane region" description="Helical" evidence="7">
    <location>
        <begin position="236"/>
        <end position="264"/>
    </location>
</feature>
<gene>
    <name evidence="8" type="ORF">FAEPRAM212_01346</name>
</gene>
<evidence type="ECO:0000256" key="4">
    <source>
        <dbReference type="ARBA" id="ARBA00022692"/>
    </source>
</evidence>
<dbReference type="EMBL" id="ABED02000024">
    <property type="protein sequence ID" value="EDP22024.1"/>
    <property type="molecule type" value="Genomic_DNA"/>
</dbReference>
<feature type="transmembrane region" description="Helical" evidence="7">
    <location>
        <begin position="21"/>
        <end position="43"/>
    </location>
</feature>
<evidence type="ECO:0000256" key="7">
    <source>
        <dbReference type="SAM" id="Phobius"/>
    </source>
</evidence>
<feature type="transmembrane region" description="Helical" evidence="7">
    <location>
        <begin position="135"/>
        <end position="153"/>
    </location>
</feature>
<evidence type="ECO:0000313" key="8">
    <source>
        <dbReference type="EMBL" id="EDP22024.1"/>
    </source>
</evidence>
<feature type="transmembrane region" description="Helical" evidence="7">
    <location>
        <begin position="190"/>
        <end position="215"/>
    </location>
</feature>
<dbReference type="GO" id="GO:0015297">
    <property type="term" value="F:antiporter activity"/>
    <property type="evidence" value="ECO:0007669"/>
    <property type="project" value="InterPro"/>
</dbReference>
<dbReference type="InterPro" id="IPR002528">
    <property type="entry name" value="MATE_fam"/>
</dbReference>
<feature type="transmembrane region" description="Helical" evidence="7">
    <location>
        <begin position="393"/>
        <end position="411"/>
    </location>
</feature>
<reference evidence="8 9" key="2">
    <citation type="submission" date="2007-09" db="EMBL/GenBank/DDBJ databases">
        <authorList>
            <person name="Fulton L."/>
            <person name="Clifton S."/>
            <person name="Fulton B."/>
            <person name="Xu J."/>
            <person name="Minx P."/>
            <person name="Pepin K.H."/>
            <person name="Johnson M."/>
            <person name="Thiruvilangam P."/>
            <person name="Bhonagiri V."/>
            <person name="Nash W.E."/>
            <person name="Mardis E.R."/>
            <person name="Wilson R.K."/>
        </authorList>
    </citation>
    <scope>NUCLEOTIDE SEQUENCE [LARGE SCALE GENOMIC DNA]</scope>
    <source>
        <strain evidence="8 9">M21/2</strain>
    </source>
</reference>
<protein>
    <submittedName>
        <fullName evidence="8">MATE efflux family protein</fullName>
    </submittedName>
</protein>
<evidence type="ECO:0000256" key="6">
    <source>
        <dbReference type="ARBA" id="ARBA00023136"/>
    </source>
</evidence>
<keyword evidence="3" id="KW-1003">Cell membrane</keyword>
<evidence type="ECO:0000256" key="1">
    <source>
        <dbReference type="ARBA" id="ARBA00004651"/>
    </source>
</evidence>
<dbReference type="GO" id="GO:0005886">
    <property type="term" value="C:plasma membrane"/>
    <property type="evidence" value="ECO:0007669"/>
    <property type="project" value="UniProtKB-SubCell"/>
</dbReference>
<sequence length="443" mass="47227">MQKQEKRKKCMDLTKQFFKYVSQNIFGLLGTSCYILADTYFIAQAAGTDGVTLLNLCLPIYNFIFAIGSMIALGSATRYAIAKAQNDARGQRYFSNAILCAVLASIPWMLAGAFVPGALLRLMGGDAGIVTLGIPYARIFLLFTPFFMCNYIVSAFVRNDGDPSLAMVATLSGSLFNVVFDYIFMFPLGLGLAGAALATAVSPIISIAICSRHFLKKENTLQFVRQLPSARLLAQSCQLGISGFVGELSSGVTTTVFNFLLLGLAGNVGVAAYGVVANFALVATAIFNGVAQGAQPLVSRCYGQNDHAGARKLLLLGSGTVLVLAAVLYAAVFGLTDTLVSWFNSENSVQMAQYAHTGMRMYFVGYFFAGFNIMAAGYLSAVNRPVEASITSICRGMVAIVACSLVLSAVFGMPGVWAAFPASELLTALLTLFLLRRKESGKA</sequence>
<evidence type="ECO:0000256" key="2">
    <source>
        <dbReference type="ARBA" id="ARBA00022448"/>
    </source>
</evidence>
<dbReference type="PANTHER" id="PTHR43823:SF3">
    <property type="entry name" value="MULTIDRUG EXPORT PROTEIN MEPA"/>
    <property type="match status" value="1"/>
</dbReference>
<feature type="transmembrane region" description="Helical" evidence="7">
    <location>
        <begin position="63"/>
        <end position="81"/>
    </location>
</feature>
<dbReference type="InterPro" id="IPR048279">
    <property type="entry name" value="MdtK-like"/>
</dbReference>
<organism evidence="8 9">
    <name type="scientific">Faecalibacterium prausnitzii M21/2</name>
    <dbReference type="NCBI Taxonomy" id="411485"/>
    <lineage>
        <taxon>Bacteria</taxon>
        <taxon>Bacillati</taxon>
        <taxon>Bacillota</taxon>
        <taxon>Clostridia</taxon>
        <taxon>Eubacteriales</taxon>
        <taxon>Oscillospiraceae</taxon>
        <taxon>Faecalibacterium</taxon>
    </lineage>
</organism>
<evidence type="ECO:0000256" key="3">
    <source>
        <dbReference type="ARBA" id="ARBA00022475"/>
    </source>
</evidence>
<reference evidence="8 9" key="1">
    <citation type="submission" date="2007-09" db="EMBL/GenBank/DDBJ databases">
        <title>Draft genome sequence of Faecalibacterium prausnitzii M21/2.</title>
        <authorList>
            <person name="Sudarsanam P."/>
            <person name="Ley R."/>
            <person name="Guruge J."/>
            <person name="Turnbaugh P.J."/>
            <person name="Mahowald M."/>
            <person name="Liep D."/>
            <person name="Gordon J."/>
        </authorList>
    </citation>
    <scope>NUCLEOTIDE SEQUENCE [LARGE SCALE GENOMIC DNA]</scope>
    <source>
        <strain evidence="8 9">M21/2</strain>
    </source>
</reference>
<comment type="caution">
    <text evidence="8">The sequence shown here is derived from an EMBL/GenBank/DDBJ whole genome shotgun (WGS) entry which is preliminary data.</text>
</comment>
<accession>A8SAE8</accession>
<dbReference type="Proteomes" id="UP000005945">
    <property type="component" value="Unassembled WGS sequence"/>
</dbReference>
<dbReference type="AlphaFoldDB" id="A8SAE8"/>
<keyword evidence="6 7" id="KW-0472">Membrane</keyword>
<proteinExistence type="predicted"/>
<keyword evidence="4 7" id="KW-0812">Transmembrane</keyword>
<evidence type="ECO:0000256" key="5">
    <source>
        <dbReference type="ARBA" id="ARBA00022989"/>
    </source>
</evidence>
<evidence type="ECO:0000313" key="9">
    <source>
        <dbReference type="Proteomes" id="UP000005945"/>
    </source>
</evidence>
<dbReference type="HOGENOM" id="CLU_012893_0_2_9"/>
<feature type="transmembrane region" description="Helical" evidence="7">
    <location>
        <begin position="93"/>
        <end position="115"/>
    </location>
</feature>
<feature type="transmembrane region" description="Helical" evidence="7">
    <location>
        <begin position="165"/>
        <end position="184"/>
    </location>
</feature>
<dbReference type="InterPro" id="IPR051327">
    <property type="entry name" value="MATE_MepA_subfamily"/>
</dbReference>